<reference evidence="2" key="1">
    <citation type="journal article" date="2019" name="Int. J. Syst. Evol. Microbiol.">
        <title>The Global Catalogue of Microorganisms (GCM) 10K type strain sequencing project: providing services to taxonomists for standard genome sequencing and annotation.</title>
        <authorList>
            <consortium name="The Broad Institute Genomics Platform"/>
            <consortium name="The Broad Institute Genome Sequencing Center for Infectious Disease"/>
            <person name="Wu L."/>
            <person name="Ma J."/>
        </authorList>
    </citation>
    <scope>NUCLEOTIDE SEQUENCE [LARGE SCALE GENOMIC DNA]</scope>
    <source>
        <strain evidence="2">NBRC 106593</strain>
    </source>
</reference>
<organism evidence="1 2">
    <name type="scientific">Branchiibius cervicis</name>
    <dbReference type="NCBI Taxonomy" id="908252"/>
    <lineage>
        <taxon>Bacteria</taxon>
        <taxon>Bacillati</taxon>
        <taxon>Actinomycetota</taxon>
        <taxon>Actinomycetes</taxon>
        <taxon>Micrococcales</taxon>
        <taxon>Dermacoccaceae</taxon>
        <taxon>Branchiibius</taxon>
    </lineage>
</organism>
<sequence>MTEDDTREQIARLRLPGQVKLHWRNESDRRRREIIRAVASYNLAHLVVVRPLEHPERSERQRRKCLQRLVDELERLNVFDIRLESRGRADDRRDVEMLNVLKTSQAAARTRLSHFVGRTEPMLWIPDAVCGAVVSARTGSREYQDVLRDRLAVINI</sequence>
<dbReference type="EMBL" id="JBHSWJ010000002">
    <property type="protein sequence ID" value="MFC6712653.1"/>
    <property type="molecule type" value="Genomic_DNA"/>
</dbReference>
<name>A0ABW2APD0_9MICO</name>
<comment type="caution">
    <text evidence="1">The sequence shown here is derived from an EMBL/GenBank/DDBJ whole genome shotgun (WGS) entry which is preliminary data.</text>
</comment>
<dbReference type="RefSeq" id="WP_377820124.1">
    <property type="nucleotide sequence ID" value="NZ_JBHSWJ010000002.1"/>
</dbReference>
<dbReference type="Proteomes" id="UP001596356">
    <property type="component" value="Unassembled WGS sequence"/>
</dbReference>
<proteinExistence type="predicted"/>
<protein>
    <submittedName>
        <fullName evidence="1">Uncharacterized protein</fullName>
    </submittedName>
</protein>
<keyword evidence="2" id="KW-1185">Reference proteome</keyword>
<gene>
    <name evidence="1" type="ORF">ACFQBT_01825</name>
</gene>
<evidence type="ECO:0000313" key="2">
    <source>
        <dbReference type="Proteomes" id="UP001596356"/>
    </source>
</evidence>
<accession>A0ABW2APD0</accession>
<evidence type="ECO:0000313" key="1">
    <source>
        <dbReference type="EMBL" id="MFC6712653.1"/>
    </source>
</evidence>